<gene>
    <name evidence="4" type="ORF">SSLN_LOCUS246</name>
</gene>
<keyword evidence="3" id="KW-1133">Transmembrane helix</keyword>
<keyword evidence="3" id="KW-0472">Membrane</keyword>
<dbReference type="PRINTS" id="PR01210">
    <property type="entry name" value="GGTRANSPTASE"/>
</dbReference>
<sequence length="662" mass="69715">MNRPTDKEMLIEDDLEPKRGLNGSNVAEAFPGSPSTGTLTEKNRRCIVKNLSALNIIYLSVLAVVVAVTVALILSIFFGPPQVTPHASVITDSSYCSKAGKSILEGGKANAVDAVVSVVLCLSVVRPDVAGLGGCSSFFVHKPDGHTDSLFDAMCTAPSGAKSPDASHPYTTVGIPGLVGGLKTMHQQFGKKSWSSLFDVALYAARFGFPLDPALVSAADAAVSSNPPLGGELARNISAWARAHPTSNYPAQPDLAKSLEELSVEGSTPLYSGRIGSELVQTMTDNNVPWSLVGDLSDYRVQRPKSISTGMAGFNLKAFPPPFVGGLLTANALTSVDLRNVLYPLDAAKLASGNVAETATLFHRLIELTKLIYAKVSWLGDPYDPVVGPTVETETETMLKPETRRTLVEKVDDAATLRDYGPISPSATVLENIGDTFVVITDSENLMVAATVVLGAPFGSGVLIPNTGIHLNAALRLFAPSNSSTRTLNLLAPGRRPLVFSSPLLLETAQRRCGHRFIMGGMGGAVGGMAISQVTASSLLFLSSVSCKESNKVGADAVRTSNSTAKYTPAVDSCLPLEASMKQKRFYPTLEVSAVGGSINNSLILEHGFSRPLASALQALGHKTTEVSAAFKWTGVVGSVGWTKYTIHSAADPRLPDSLAAF</sequence>
<evidence type="ECO:0000313" key="4">
    <source>
        <dbReference type="EMBL" id="VDL85305.1"/>
    </source>
</evidence>
<dbReference type="InterPro" id="IPR000101">
    <property type="entry name" value="GGT_peptidase"/>
</dbReference>
<proteinExistence type="predicted"/>
<name>A0A183S7P8_SCHSO</name>
<evidence type="ECO:0000256" key="1">
    <source>
        <dbReference type="PIRSR" id="PIRSR600101-2"/>
    </source>
</evidence>
<dbReference type="EMBL" id="UYSU01000143">
    <property type="protein sequence ID" value="VDL85305.1"/>
    <property type="molecule type" value="Genomic_DNA"/>
</dbReference>
<dbReference type="Gene3D" id="1.10.246.130">
    <property type="match status" value="1"/>
</dbReference>
<dbReference type="SUPFAM" id="SSF56235">
    <property type="entry name" value="N-terminal nucleophile aminohydrolases (Ntn hydrolases)"/>
    <property type="match status" value="1"/>
</dbReference>
<dbReference type="PANTHER" id="PTHR11686">
    <property type="entry name" value="GAMMA GLUTAMYL TRANSPEPTIDASE"/>
    <property type="match status" value="1"/>
</dbReference>
<dbReference type="STRING" id="70667.A0A183S7P8"/>
<feature type="region of interest" description="Disordered" evidence="2">
    <location>
        <begin position="1"/>
        <end position="20"/>
    </location>
</feature>
<reference evidence="4 5" key="2">
    <citation type="submission" date="2018-11" db="EMBL/GenBank/DDBJ databases">
        <authorList>
            <consortium name="Pathogen Informatics"/>
        </authorList>
    </citation>
    <scope>NUCLEOTIDE SEQUENCE [LARGE SCALE GENOMIC DNA]</scope>
    <source>
        <strain evidence="4 5">NST_G2</strain>
    </source>
</reference>
<keyword evidence="3" id="KW-0812">Transmembrane</keyword>
<dbReference type="WBParaSite" id="SSLN_0000025901-mRNA-1">
    <property type="protein sequence ID" value="SSLN_0000025901-mRNA-1"/>
    <property type="gene ID" value="SSLN_0000025901"/>
</dbReference>
<dbReference type="Gene3D" id="3.60.20.40">
    <property type="match status" value="1"/>
</dbReference>
<feature type="compositionally biased region" description="Basic and acidic residues" evidence="2">
    <location>
        <begin position="1"/>
        <end position="10"/>
    </location>
</feature>
<evidence type="ECO:0000313" key="5">
    <source>
        <dbReference type="Proteomes" id="UP000275846"/>
    </source>
</evidence>
<dbReference type="AlphaFoldDB" id="A0A183S7P8"/>
<dbReference type="PANTHER" id="PTHR11686:SF54">
    <property type="entry name" value="GLUTATHIONE HYDROLASE 7"/>
    <property type="match status" value="1"/>
</dbReference>
<dbReference type="InterPro" id="IPR043138">
    <property type="entry name" value="GGT_lsub"/>
</dbReference>
<accession>A0A183S7P8</accession>
<dbReference type="InterPro" id="IPR029055">
    <property type="entry name" value="Ntn_hydrolases_N"/>
</dbReference>
<feature type="binding site" evidence="1">
    <location>
        <position position="524"/>
    </location>
    <ligand>
        <name>L-glutamate</name>
        <dbReference type="ChEBI" id="CHEBI:29985"/>
    </ligand>
</feature>
<evidence type="ECO:0000313" key="6">
    <source>
        <dbReference type="WBParaSite" id="SSLN_0000025901-mRNA-1"/>
    </source>
</evidence>
<organism evidence="6">
    <name type="scientific">Schistocephalus solidus</name>
    <name type="common">Tapeworm</name>
    <dbReference type="NCBI Taxonomy" id="70667"/>
    <lineage>
        <taxon>Eukaryota</taxon>
        <taxon>Metazoa</taxon>
        <taxon>Spiralia</taxon>
        <taxon>Lophotrochozoa</taxon>
        <taxon>Platyhelminthes</taxon>
        <taxon>Cestoda</taxon>
        <taxon>Eucestoda</taxon>
        <taxon>Diphyllobothriidea</taxon>
        <taxon>Diphyllobothriidae</taxon>
        <taxon>Schistocephalus</taxon>
    </lineage>
</organism>
<dbReference type="Proteomes" id="UP000275846">
    <property type="component" value="Unassembled WGS sequence"/>
</dbReference>
<dbReference type="OrthoDB" id="1081007at2759"/>
<dbReference type="GO" id="GO:0006751">
    <property type="term" value="P:glutathione catabolic process"/>
    <property type="evidence" value="ECO:0007669"/>
    <property type="project" value="InterPro"/>
</dbReference>
<feature type="transmembrane region" description="Helical" evidence="3">
    <location>
        <begin position="53"/>
        <end position="78"/>
    </location>
</feature>
<evidence type="ECO:0000256" key="3">
    <source>
        <dbReference type="SAM" id="Phobius"/>
    </source>
</evidence>
<reference evidence="6" key="1">
    <citation type="submission" date="2016-06" db="UniProtKB">
        <authorList>
            <consortium name="WormBaseParasite"/>
        </authorList>
    </citation>
    <scope>IDENTIFICATION</scope>
</reference>
<dbReference type="Pfam" id="PF01019">
    <property type="entry name" value="G_glu_transpept"/>
    <property type="match status" value="1"/>
</dbReference>
<evidence type="ECO:0000256" key="2">
    <source>
        <dbReference type="SAM" id="MobiDB-lite"/>
    </source>
</evidence>
<protein>
    <submittedName>
        <fullName evidence="6">Gamma-glutamyltranspeptidase 3</fullName>
    </submittedName>
</protein>
<keyword evidence="5" id="KW-1185">Reference proteome</keyword>
<dbReference type="GO" id="GO:0005886">
    <property type="term" value="C:plasma membrane"/>
    <property type="evidence" value="ECO:0007669"/>
    <property type="project" value="TreeGrafter"/>
</dbReference>
<dbReference type="InterPro" id="IPR043137">
    <property type="entry name" value="GGT_ssub_C"/>
</dbReference>
<dbReference type="GO" id="GO:0036374">
    <property type="term" value="F:glutathione hydrolase activity"/>
    <property type="evidence" value="ECO:0007669"/>
    <property type="project" value="InterPro"/>
</dbReference>